<accession>A0A8H5B1E2</accession>
<reference evidence="2 3" key="1">
    <citation type="journal article" date="2020" name="ISME J.">
        <title>Uncovering the hidden diversity of litter-decomposition mechanisms in mushroom-forming fungi.</title>
        <authorList>
            <person name="Floudas D."/>
            <person name="Bentzer J."/>
            <person name="Ahren D."/>
            <person name="Johansson T."/>
            <person name="Persson P."/>
            <person name="Tunlid A."/>
        </authorList>
    </citation>
    <scope>NUCLEOTIDE SEQUENCE [LARGE SCALE GENOMIC DNA]</scope>
    <source>
        <strain evidence="2 3">CBS 101986</strain>
    </source>
</reference>
<keyword evidence="3" id="KW-1185">Reference proteome</keyword>
<protein>
    <recommendedName>
        <fullName evidence="1">Thiolase C-terminal domain-containing protein</fullName>
    </recommendedName>
</protein>
<sequence length="270" mass="29621">MFDNGAQEYLMKYGGNIEHLAKIAPHQTVLPPAQYNYGLGNQAIEIVAQALTTDGTTFEGRSAMDVVGHVMSKWAADKAFKDAGFSEGQGRDLVGVVELHDCFASNEVKPNLIQSHIHTHLFLVARHLPYAGLCKKDEAHTLVERGDNTYGGKYVGNSSGGLKAKCHSLGATGIGMHFYIMMQLREWAGPMQASRLFDIPDKRGKFGLIHNVGLGGAVVVSLLHRSEFYKPGRKYGRDGLGYNHAHECRLVTMADVDKVMSKTASRYVLQ</sequence>
<evidence type="ECO:0000313" key="3">
    <source>
        <dbReference type="Proteomes" id="UP000567179"/>
    </source>
</evidence>
<dbReference type="Gene3D" id="3.40.47.10">
    <property type="match status" value="1"/>
</dbReference>
<evidence type="ECO:0000313" key="2">
    <source>
        <dbReference type="EMBL" id="KAF5314243.1"/>
    </source>
</evidence>
<dbReference type="SUPFAM" id="SSF53901">
    <property type="entry name" value="Thiolase-like"/>
    <property type="match status" value="1"/>
</dbReference>
<evidence type="ECO:0000259" key="1">
    <source>
        <dbReference type="Pfam" id="PF22691"/>
    </source>
</evidence>
<gene>
    <name evidence="2" type="ORF">D9619_011789</name>
</gene>
<dbReference type="PANTHER" id="PTHR42870:SF1">
    <property type="entry name" value="NON-SPECIFIC LIPID-TRANSFER PROTEIN-LIKE 2"/>
    <property type="match status" value="1"/>
</dbReference>
<dbReference type="AlphaFoldDB" id="A0A8H5B1E2"/>
<dbReference type="PANTHER" id="PTHR42870">
    <property type="entry name" value="ACETYL-COA C-ACETYLTRANSFERASE"/>
    <property type="match status" value="1"/>
</dbReference>
<dbReference type="Pfam" id="PF22691">
    <property type="entry name" value="Thiolase_C_1"/>
    <property type="match status" value="1"/>
</dbReference>
<dbReference type="EMBL" id="JAACJJ010000044">
    <property type="protein sequence ID" value="KAF5314243.1"/>
    <property type="molecule type" value="Genomic_DNA"/>
</dbReference>
<dbReference type="InterPro" id="IPR016039">
    <property type="entry name" value="Thiolase-like"/>
</dbReference>
<dbReference type="Proteomes" id="UP000567179">
    <property type="component" value="Unassembled WGS sequence"/>
</dbReference>
<dbReference type="InterPro" id="IPR055140">
    <property type="entry name" value="Thiolase_C_2"/>
</dbReference>
<proteinExistence type="predicted"/>
<organism evidence="2 3">
    <name type="scientific">Psilocybe cf. subviscida</name>
    <dbReference type="NCBI Taxonomy" id="2480587"/>
    <lineage>
        <taxon>Eukaryota</taxon>
        <taxon>Fungi</taxon>
        <taxon>Dikarya</taxon>
        <taxon>Basidiomycota</taxon>
        <taxon>Agaricomycotina</taxon>
        <taxon>Agaricomycetes</taxon>
        <taxon>Agaricomycetidae</taxon>
        <taxon>Agaricales</taxon>
        <taxon>Agaricineae</taxon>
        <taxon>Strophariaceae</taxon>
        <taxon>Psilocybe</taxon>
    </lineage>
</organism>
<dbReference type="OrthoDB" id="542135at2759"/>
<dbReference type="GO" id="GO:0016746">
    <property type="term" value="F:acyltransferase activity"/>
    <property type="evidence" value="ECO:0007669"/>
    <property type="project" value="InterPro"/>
</dbReference>
<feature type="domain" description="Thiolase C-terminal" evidence="1">
    <location>
        <begin position="130"/>
        <end position="194"/>
    </location>
</feature>
<name>A0A8H5B1E2_9AGAR</name>
<comment type="caution">
    <text evidence="2">The sequence shown here is derived from an EMBL/GenBank/DDBJ whole genome shotgun (WGS) entry which is preliminary data.</text>
</comment>